<organism evidence="4 5">
    <name type="scientific">Collybiopsis luxurians FD-317 M1</name>
    <dbReference type="NCBI Taxonomy" id="944289"/>
    <lineage>
        <taxon>Eukaryota</taxon>
        <taxon>Fungi</taxon>
        <taxon>Dikarya</taxon>
        <taxon>Basidiomycota</taxon>
        <taxon>Agaricomycotina</taxon>
        <taxon>Agaricomycetes</taxon>
        <taxon>Agaricomycetidae</taxon>
        <taxon>Agaricales</taxon>
        <taxon>Marasmiineae</taxon>
        <taxon>Omphalotaceae</taxon>
        <taxon>Collybiopsis</taxon>
        <taxon>Collybiopsis luxurians</taxon>
    </lineage>
</organism>
<name>A0A0D0CSE1_9AGAR</name>
<dbReference type="GO" id="GO:0009247">
    <property type="term" value="P:glycolipid biosynthetic process"/>
    <property type="evidence" value="ECO:0007669"/>
    <property type="project" value="TreeGrafter"/>
</dbReference>
<dbReference type="InterPro" id="IPR051276">
    <property type="entry name" value="Saccharopine_DH-like_oxidrdct"/>
</dbReference>
<proteinExistence type="inferred from homology"/>
<dbReference type="Proteomes" id="UP000053593">
    <property type="component" value="Unassembled WGS sequence"/>
</dbReference>
<evidence type="ECO:0000313" key="4">
    <source>
        <dbReference type="EMBL" id="KIK58568.1"/>
    </source>
</evidence>
<comment type="similarity">
    <text evidence="1">Belongs to the saccharopine dehydrogenase family.</text>
</comment>
<dbReference type="InterPro" id="IPR005097">
    <property type="entry name" value="Sacchrp_dh_NADP-bd"/>
</dbReference>
<feature type="domain" description="Saccharopine dehydrogenase NADP binding" evidence="3">
    <location>
        <begin position="4"/>
        <end position="131"/>
    </location>
</feature>
<dbReference type="Pfam" id="PF03435">
    <property type="entry name" value="Sacchrp_dh_NADP"/>
    <property type="match status" value="1"/>
</dbReference>
<evidence type="ECO:0000256" key="1">
    <source>
        <dbReference type="ARBA" id="ARBA00038048"/>
    </source>
</evidence>
<dbReference type="HOGENOM" id="CLU_031002_0_1_1"/>
<gene>
    <name evidence="4" type="ORF">GYMLUDRAFT_202410</name>
</gene>
<reference evidence="4 5" key="1">
    <citation type="submission" date="2014-04" db="EMBL/GenBank/DDBJ databases">
        <title>Evolutionary Origins and Diversification of the Mycorrhizal Mutualists.</title>
        <authorList>
            <consortium name="DOE Joint Genome Institute"/>
            <consortium name="Mycorrhizal Genomics Consortium"/>
            <person name="Kohler A."/>
            <person name="Kuo A."/>
            <person name="Nagy L.G."/>
            <person name="Floudas D."/>
            <person name="Copeland A."/>
            <person name="Barry K.W."/>
            <person name="Cichocki N."/>
            <person name="Veneault-Fourrey C."/>
            <person name="LaButti K."/>
            <person name="Lindquist E.A."/>
            <person name="Lipzen A."/>
            <person name="Lundell T."/>
            <person name="Morin E."/>
            <person name="Murat C."/>
            <person name="Riley R."/>
            <person name="Ohm R."/>
            <person name="Sun H."/>
            <person name="Tunlid A."/>
            <person name="Henrissat B."/>
            <person name="Grigoriev I.V."/>
            <person name="Hibbett D.S."/>
            <person name="Martin F."/>
        </authorList>
    </citation>
    <scope>NUCLEOTIDE SEQUENCE [LARGE SCALE GENOMIC DNA]</scope>
    <source>
        <strain evidence="4 5">FD-317 M1</strain>
    </source>
</reference>
<protein>
    <recommendedName>
        <fullName evidence="3">Saccharopine dehydrogenase NADP binding domain-containing protein</fullName>
    </recommendedName>
</protein>
<evidence type="ECO:0000256" key="2">
    <source>
        <dbReference type="SAM" id="Phobius"/>
    </source>
</evidence>
<dbReference type="EMBL" id="KN834784">
    <property type="protein sequence ID" value="KIK58568.1"/>
    <property type="molecule type" value="Genomic_DNA"/>
</dbReference>
<dbReference type="PANTHER" id="PTHR12286:SF5">
    <property type="entry name" value="SACCHAROPINE DEHYDROGENASE-LIKE OXIDOREDUCTASE"/>
    <property type="match status" value="1"/>
</dbReference>
<dbReference type="InterPro" id="IPR036291">
    <property type="entry name" value="NAD(P)-bd_dom_sf"/>
</dbReference>
<keyword evidence="2" id="KW-0472">Membrane</keyword>
<dbReference type="GO" id="GO:0005811">
    <property type="term" value="C:lipid droplet"/>
    <property type="evidence" value="ECO:0007669"/>
    <property type="project" value="TreeGrafter"/>
</dbReference>
<keyword evidence="2" id="KW-0812">Transmembrane</keyword>
<keyword evidence="5" id="KW-1185">Reference proteome</keyword>
<feature type="transmembrane region" description="Helical" evidence="2">
    <location>
        <begin position="287"/>
        <end position="306"/>
    </location>
</feature>
<dbReference type="PANTHER" id="PTHR12286">
    <property type="entry name" value="SACCHAROPINE DEHYDROGENASE-LIKE OXIDOREDUCTASE"/>
    <property type="match status" value="1"/>
</dbReference>
<dbReference type="GO" id="GO:0005739">
    <property type="term" value="C:mitochondrion"/>
    <property type="evidence" value="ECO:0007669"/>
    <property type="project" value="TreeGrafter"/>
</dbReference>
<keyword evidence="2" id="KW-1133">Transmembrane helix</keyword>
<dbReference type="GO" id="GO:0005886">
    <property type="term" value="C:plasma membrane"/>
    <property type="evidence" value="ECO:0007669"/>
    <property type="project" value="TreeGrafter"/>
</dbReference>
<dbReference type="OrthoDB" id="10268090at2759"/>
<dbReference type="AlphaFoldDB" id="A0A0D0CSE1"/>
<evidence type="ECO:0000313" key="5">
    <source>
        <dbReference type="Proteomes" id="UP000053593"/>
    </source>
</evidence>
<evidence type="ECO:0000259" key="3">
    <source>
        <dbReference type="Pfam" id="PF03435"/>
    </source>
</evidence>
<dbReference type="SUPFAM" id="SSF51735">
    <property type="entry name" value="NAD(P)-binding Rossmann-fold domains"/>
    <property type="match status" value="1"/>
</dbReference>
<dbReference type="Gene3D" id="3.40.50.720">
    <property type="entry name" value="NAD(P)-binding Rossmann-like Domain"/>
    <property type="match status" value="1"/>
</dbReference>
<sequence length="439" mass="47586">MVDILILGATGITGRQTTRYLATHPQRSQFTFAIAGRSQKKLDDLVSDLSLSKSIPVHVVDVTRFEQVEAIVKQHRIVLNTVGPYVKWGENVVRACARNGVHYTDLTGEQIFVKEMIEKYAYVASKTGSIIVPACGMDSLPSDMAVFVANKALKDYSQNTEPLQIDTSTTVYDIEGVLSNGTVSTIVAAVGSTPSHKMAASLRDHFLSPVSGKPSPSPRLVYKTTLPSTLEAVVGGYFLMSSANRAIVQRSQGLLEYEMLTRKTNKANRERYGSQMVYEEFMRQKSALMGAILTLTLLVGLGLLAIPPVRWLFGRYGMNETSAALDKQLAETGKLTVINVTTSEPSPAFPKGPVKVETTISAKGDPGYYLSPAMMAESGLALLLNRDELPALAKQGGVLTPAVALGDVIIGRLREFSGFEVVYEVVEGSNGTRESRKSV</sequence>
<accession>A0A0D0CSE1</accession>